<evidence type="ECO:0000313" key="3">
    <source>
        <dbReference type="EMBL" id="QNJ97639.1"/>
    </source>
</evidence>
<protein>
    <submittedName>
        <fullName evidence="3">Uncharacterized protein</fullName>
    </submittedName>
</protein>
<gene>
    <name evidence="3" type="ORF">ALE3EI_1066</name>
</gene>
<reference evidence="3 4" key="1">
    <citation type="submission" date="2020-04" db="EMBL/GenBank/DDBJ databases">
        <title>Genome sequence of Altibacter aquimarinus strain ALE3EI.</title>
        <authorList>
            <person name="Oh H.-M."/>
            <person name="Jang D."/>
        </authorList>
    </citation>
    <scope>NUCLEOTIDE SEQUENCE [LARGE SCALE GENOMIC DNA]</scope>
    <source>
        <strain evidence="3 4">ALE3EI</strain>
    </source>
</reference>
<dbReference type="KEGG" id="alti:ALE3EI_1066"/>
<evidence type="ECO:0000256" key="2">
    <source>
        <dbReference type="SAM" id="Phobius"/>
    </source>
</evidence>
<proteinExistence type="predicted"/>
<keyword evidence="2" id="KW-0472">Membrane</keyword>
<dbReference type="AlphaFoldDB" id="A0A7G8PTH3"/>
<feature type="transmembrane region" description="Helical" evidence="2">
    <location>
        <begin position="46"/>
        <end position="68"/>
    </location>
</feature>
<name>A0A7G8PTH3_9FLAO</name>
<dbReference type="Gene3D" id="3.40.50.10610">
    <property type="entry name" value="ABC-type transport auxiliary lipoprotein component"/>
    <property type="match status" value="1"/>
</dbReference>
<dbReference type="SUPFAM" id="SSF48452">
    <property type="entry name" value="TPR-like"/>
    <property type="match status" value="2"/>
</dbReference>
<keyword evidence="4" id="KW-1185">Reference proteome</keyword>
<evidence type="ECO:0000256" key="1">
    <source>
        <dbReference type="PROSITE-ProRule" id="PRU00339"/>
    </source>
</evidence>
<dbReference type="InterPro" id="IPR011990">
    <property type="entry name" value="TPR-like_helical_dom_sf"/>
</dbReference>
<dbReference type="NCBIfam" id="NF047558">
    <property type="entry name" value="TPR_END_plus"/>
    <property type="match status" value="1"/>
</dbReference>
<dbReference type="RefSeq" id="WP_186991691.1">
    <property type="nucleotide sequence ID" value="NZ_CP052909.1"/>
</dbReference>
<organism evidence="3 4">
    <name type="scientific">Constantimarinum furrinae</name>
    <dbReference type="NCBI Taxonomy" id="2562285"/>
    <lineage>
        <taxon>Bacteria</taxon>
        <taxon>Pseudomonadati</taxon>
        <taxon>Bacteroidota</taxon>
        <taxon>Flavobacteriia</taxon>
        <taxon>Flavobacteriales</taxon>
        <taxon>Flavobacteriaceae</taxon>
        <taxon>Altibacter/Constantimarinum group</taxon>
        <taxon>Constantimarinum</taxon>
    </lineage>
</organism>
<dbReference type="EMBL" id="CP052909">
    <property type="protein sequence ID" value="QNJ97639.1"/>
    <property type="molecule type" value="Genomic_DNA"/>
</dbReference>
<dbReference type="InterPro" id="IPR019734">
    <property type="entry name" value="TPR_rpt"/>
</dbReference>
<feature type="repeat" description="TPR" evidence="1">
    <location>
        <begin position="354"/>
        <end position="387"/>
    </location>
</feature>
<dbReference type="PROSITE" id="PS50005">
    <property type="entry name" value="TPR"/>
    <property type="match status" value="1"/>
</dbReference>
<keyword evidence="2" id="KW-0812">Transmembrane</keyword>
<dbReference type="Gene3D" id="1.25.40.10">
    <property type="entry name" value="Tetratricopeptide repeat domain"/>
    <property type="match status" value="2"/>
</dbReference>
<feature type="transmembrane region" description="Helical" evidence="2">
    <location>
        <begin position="97"/>
        <end position="116"/>
    </location>
</feature>
<evidence type="ECO:0000313" key="4">
    <source>
        <dbReference type="Proteomes" id="UP000515514"/>
    </source>
</evidence>
<dbReference type="Proteomes" id="UP000515514">
    <property type="component" value="Chromosome"/>
</dbReference>
<accession>A0A7G8PTH3</accession>
<keyword evidence="2" id="KW-1133">Transmembrane helix</keyword>
<sequence>MGWVSFFRDLKSRNVLKAALAYVIFSWVTIQVATILFTIFNVSQFWLQFVVIMLIVGLGVWLVLSWHFDIGATGIRLRRLPENPETGSVAKASKANYIILWTFSLLFVIISLVIYAKMRPTDGISKNIEAGYSNAAVEKSVAVLAFLDLSPAKDNEYFSDGISEEILNYLSKNNELRVISRTSSFSFKGKNMDIKTIGEQLNANYILEGSVRRADSNLRITVQLIRASDGVHLWSETYSRKMADVFAIQDEIAKEVTYKLQASLLGEKIEKTDVKAYTAYLQAKSLALRYTKEGAETGLTLIDQSLAIDSAYAPAWLLKSKLHFQDRVYSNNLNALAESQRAAQKAVTLDPEYAEAYAWLGRFNVINSNFPAAYSNFQKALSLNAENSVVLRNVSTYPSIALEDRIEILKKAQRIDPLDPSNYRLLSIYYFFQSNFQEALESLDTYLVYQPFGNGDHGLRGEILAWLGCKDEAIIEIEQEEDAFSKTYSSIMVSLVLNLENAALEIEGQKEIFEDDQPYLLAQMYAVAGNKERAFHYLEKALNVSDYDMYFQMQSDPYMSNIKDEERFKGILKRMKIPKTLVLHLNAA</sequence>
<keyword evidence="1" id="KW-0802">TPR repeat</keyword>
<feature type="transmembrane region" description="Helical" evidence="2">
    <location>
        <begin position="20"/>
        <end position="40"/>
    </location>
</feature>